<gene>
    <name evidence="2" type="ORF">HY730_04775</name>
</gene>
<dbReference type="InterPro" id="IPR039315">
    <property type="entry name" value="CheW"/>
</dbReference>
<proteinExistence type="predicted"/>
<accession>A0A933LQ07</accession>
<protein>
    <submittedName>
        <fullName evidence="2">Purine-binding chemotaxis protein CheW</fullName>
    </submittedName>
</protein>
<evidence type="ECO:0000313" key="2">
    <source>
        <dbReference type="EMBL" id="MBI4595678.1"/>
    </source>
</evidence>
<dbReference type="GO" id="GO:0007165">
    <property type="term" value="P:signal transduction"/>
    <property type="evidence" value="ECO:0007669"/>
    <property type="project" value="InterPro"/>
</dbReference>
<dbReference type="Gene3D" id="2.40.50.180">
    <property type="entry name" value="CheA-289, Domain 4"/>
    <property type="match status" value="1"/>
</dbReference>
<dbReference type="GO" id="GO:0005829">
    <property type="term" value="C:cytosol"/>
    <property type="evidence" value="ECO:0007669"/>
    <property type="project" value="TreeGrafter"/>
</dbReference>
<dbReference type="PROSITE" id="PS50851">
    <property type="entry name" value="CHEW"/>
    <property type="match status" value="1"/>
</dbReference>
<dbReference type="AlphaFoldDB" id="A0A933LQ07"/>
<dbReference type="Gene3D" id="2.30.30.40">
    <property type="entry name" value="SH3 Domains"/>
    <property type="match status" value="1"/>
</dbReference>
<evidence type="ECO:0000259" key="1">
    <source>
        <dbReference type="PROSITE" id="PS50851"/>
    </source>
</evidence>
<organism evidence="2 3">
    <name type="scientific">Tectimicrobiota bacterium</name>
    <dbReference type="NCBI Taxonomy" id="2528274"/>
    <lineage>
        <taxon>Bacteria</taxon>
        <taxon>Pseudomonadati</taxon>
        <taxon>Nitrospinota/Tectimicrobiota group</taxon>
        <taxon>Candidatus Tectimicrobiota</taxon>
    </lineage>
</organism>
<dbReference type="PANTHER" id="PTHR22617:SF23">
    <property type="entry name" value="CHEMOTAXIS PROTEIN CHEW"/>
    <property type="match status" value="1"/>
</dbReference>
<comment type="caution">
    <text evidence="2">The sequence shown here is derived from an EMBL/GenBank/DDBJ whole genome shotgun (WGS) entry which is preliminary data.</text>
</comment>
<dbReference type="SMART" id="SM00260">
    <property type="entry name" value="CheW"/>
    <property type="match status" value="1"/>
</dbReference>
<dbReference type="PANTHER" id="PTHR22617">
    <property type="entry name" value="CHEMOTAXIS SENSOR HISTIDINE KINASE-RELATED"/>
    <property type="match status" value="1"/>
</dbReference>
<name>A0A933LQ07_UNCTE</name>
<dbReference type="InterPro" id="IPR002545">
    <property type="entry name" value="CheW-lke_dom"/>
</dbReference>
<dbReference type="InterPro" id="IPR036061">
    <property type="entry name" value="CheW-like_dom_sf"/>
</dbReference>
<reference evidence="2" key="1">
    <citation type="submission" date="2020-07" db="EMBL/GenBank/DDBJ databases">
        <title>Huge and variable diversity of episymbiotic CPR bacteria and DPANN archaea in groundwater ecosystems.</title>
        <authorList>
            <person name="He C.Y."/>
            <person name="Keren R."/>
            <person name="Whittaker M."/>
            <person name="Farag I.F."/>
            <person name="Doudna J."/>
            <person name="Cate J.H.D."/>
            <person name="Banfield J.F."/>
        </authorList>
    </citation>
    <scope>NUCLEOTIDE SEQUENCE</scope>
    <source>
        <strain evidence="2">NC_groundwater_1482_Ag_S-0.65um_47_24</strain>
    </source>
</reference>
<dbReference type="Proteomes" id="UP000772181">
    <property type="component" value="Unassembled WGS sequence"/>
</dbReference>
<sequence length="205" mass="23188">MKDKERKKEKYIDWVEVYRRLEAAKEALEKGWSPGEAEKKRKLKARAKALALEPEKGQPGEQIEVVEFILSNERYGLESLYVREVYPLKEYTPVPCTPPFVLGIINVRGEIFSIIDIRKFFDLPEEGLGDLNRVILLSSGDMEFGVLVDAIAGVSKVPLAGLQPPPPTFTGLRREYLRGITLDRIAILDAGKMLSDKRIIVNEFA</sequence>
<dbReference type="EMBL" id="JACQWF010000219">
    <property type="protein sequence ID" value="MBI4595678.1"/>
    <property type="molecule type" value="Genomic_DNA"/>
</dbReference>
<evidence type="ECO:0000313" key="3">
    <source>
        <dbReference type="Proteomes" id="UP000772181"/>
    </source>
</evidence>
<dbReference type="SUPFAM" id="SSF50341">
    <property type="entry name" value="CheW-like"/>
    <property type="match status" value="1"/>
</dbReference>
<dbReference type="GO" id="GO:0006935">
    <property type="term" value="P:chemotaxis"/>
    <property type="evidence" value="ECO:0007669"/>
    <property type="project" value="InterPro"/>
</dbReference>
<dbReference type="Pfam" id="PF01584">
    <property type="entry name" value="CheW"/>
    <property type="match status" value="1"/>
</dbReference>
<feature type="domain" description="CheW-like" evidence="1">
    <location>
        <begin position="62"/>
        <end position="205"/>
    </location>
</feature>